<evidence type="ECO:0000256" key="1">
    <source>
        <dbReference type="ARBA" id="ARBA00007247"/>
    </source>
</evidence>
<gene>
    <name evidence="7" type="primary">EFG1</name>
    <name evidence="7" type="ORF">BN1211_4670</name>
</gene>
<dbReference type="EMBL" id="CDQK01000005">
    <property type="protein sequence ID" value="CEP23965.1"/>
    <property type="molecule type" value="Genomic_DNA"/>
</dbReference>
<feature type="compositionally biased region" description="Low complexity" evidence="5">
    <location>
        <begin position="431"/>
        <end position="462"/>
    </location>
</feature>
<dbReference type="GO" id="GO:0045944">
    <property type="term" value="P:positive regulation of transcription by RNA polymerase II"/>
    <property type="evidence" value="ECO:0007669"/>
    <property type="project" value="TreeGrafter"/>
</dbReference>
<evidence type="ECO:0000256" key="4">
    <source>
        <dbReference type="ARBA" id="ARBA00023163"/>
    </source>
</evidence>
<keyword evidence="3" id="KW-0238">DNA-binding</keyword>
<feature type="region of interest" description="Disordered" evidence="5">
    <location>
        <begin position="384"/>
        <end position="462"/>
    </location>
</feature>
<evidence type="ECO:0000313" key="8">
    <source>
        <dbReference type="Proteomes" id="UP000038830"/>
    </source>
</evidence>
<feature type="compositionally biased region" description="Polar residues" evidence="5">
    <location>
        <begin position="61"/>
        <end position="91"/>
    </location>
</feature>
<dbReference type="Pfam" id="PF04383">
    <property type="entry name" value="KilA-N"/>
    <property type="match status" value="1"/>
</dbReference>
<evidence type="ECO:0000259" key="6">
    <source>
        <dbReference type="PROSITE" id="PS51299"/>
    </source>
</evidence>
<dbReference type="InterPro" id="IPR036887">
    <property type="entry name" value="HTH_APSES_sf"/>
</dbReference>
<dbReference type="Gene3D" id="3.10.260.10">
    <property type="entry name" value="Transcription regulator HTH, APSES-type DNA-binding domain"/>
    <property type="match status" value="1"/>
</dbReference>
<comment type="similarity">
    <text evidence="1">Belongs to the EFG1/PHD1/stuA family.</text>
</comment>
<evidence type="ECO:0000256" key="2">
    <source>
        <dbReference type="ARBA" id="ARBA00023015"/>
    </source>
</evidence>
<dbReference type="InterPro" id="IPR029790">
    <property type="entry name" value="EFG1/Phd1/StuA"/>
</dbReference>
<name>A0A0H5C6W4_CYBJN</name>
<dbReference type="PROSITE" id="PS51299">
    <property type="entry name" value="HTH_APSES"/>
    <property type="match status" value="1"/>
</dbReference>
<dbReference type="FunFam" id="3.10.260.10:FF:000003">
    <property type="entry name" value="Ascospore maturation 1 protein"/>
    <property type="match status" value="1"/>
</dbReference>
<evidence type="ECO:0000256" key="3">
    <source>
        <dbReference type="ARBA" id="ARBA00023125"/>
    </source>
</evidence>
<sequence length="540" mass="57198">MSLPPIKSIDSTIPDGGASQDVNSGSNNTNHVTTDNGAGNDANGANGGGSKSGATGASAGVNNTTAGPNSTIGAGNYQDPKNGNLSQINNQADDPYRYSQQQNQSHQQQQMPGTQQYPYYAYQPVYSQPQQQSQPAGQSQQTQQAQQYQGQYPAYYQSSAGSAVGSTTAAASSQQVSSSSYPDYSNYSRMNYVQTYNPAVYGQNVVGGVPATGSINGATAGAQTTPSQMTNVTASGIGQVQPVGSRPRVTTTMWEDEKTLCYQVDANNVSVVRRADNNMINGTKLLNVAHMTRGRRDGILKSEKVRDVVKIGSMHLKGVWIPFERALAMAQREGIVDLLYPLFVRDIKQVIQQGSTTQPQQNPPAWGYQQQTAATGAAAGTQALTQSNGATSSVSSAPGTATQIKQSNSPYMTPSSLNSGSNLDSKASGAQSVQPSTQTYQQPQTQQPGQGAQSQQQGLPQHVQQQNYYSYAYYPPYQYGYGYGASSGLPQGSTGSGASAVAGSNAGTNAAAASQYQYPQYSYGYMPQYQSSQYDDQKEK</sequence>
<dbReference type="SUPFAM" id="SSF54616">
    <property type="entry name" value="DNA-binding domain of Mlu1-box binding protein MBP1"/>
    <property type="match status" value="1"/>
</dbReference>
<evidence type="ECO:0000313" key="7">
    <source>
        <dbReference type="EMBL" id="CEP23965.1"/>
    </source>
</evidence>
<feature type="compositionally biased region" description="Low complexity" evidence="5">
    <location>
        <begin position="33"/>
        <end position="44"/>
    </location>
</feature>
<keyword evidence="4" id="KW-0804">Transcription</keyword>
<reference evidence="8" key="1">
    <citation type="journal article" date="2015" name="J. Biotechnol.">
        <title>The structure of the Cyberlindnera jadinii genome and its relation to Candida utilis analyzed by the occurrence of single nucleotide polymorphisms.</title>
        <authorList>
            <person name="Rupp O."/>
            <person name="Brinkrolf K."/>
            <person name="Buerth C."/>
            <person name="Kunigo M."/>
            <person name="Schneider J."/>
            <person name="Jaenicke S."/>
            <person name="Goesmann A."/>
            <person name="Puehler A."/>
            <person name="Jaeger K.-E."/>
            <person name="Ernst J.F."/>
        </authorList>
    </citation>
    <scope>NUCLEOTIDE SEQUENCE [LARGE SCALE GENOMIC DNA]</scope>
    <source>
        <strain evidence="8">ATCC 18201 / CBS 1600 / BCRC 20928 / JCM 3617 / NBRC 0987 / NRRL Y-1542</strain>
    </source>
</reference>
<dbReference type="InterPro" id="IPR003163">
    <property type="entry name" value="Tscrpt_reg_HTH_APSES-type"/>
</dbReference>
<protein>
    <submittedName>
        <fullName evidence="7">EFG1 protein</fullName>
    </submittedName>
</protein>
<dbReference type="GO" id="GO:0003700">
    <property type="term" value="F:DNA-binding transcription factor activity"/>
    <property type="evidence" value="ECO:0007669"/>
    <property type="project" value="TreeGrafter"/>
</dbReference>
<accession>A0A0H5C6W4</accession>
<organism evidence="7 8">
    <name type="scientific">Cyberlindnera jadinii (strain ATCC 18201 / CBS 1600 / BCRC 20928 / JCM 3617 / NBRC 0987 / NRRL Y-1542)</name>
    <name type="common">Torula yeast</name>
    <name type="synonym">Candida utilis</name>
    <dbReference type="NCBI Taxonomy" id="983966"/>
    <lineage>
        <taxon>Eukaryota</taxon>
        <taxon>Fungi</taxon>
        <taxon>Dikarya</taxon>
        <taxon>Ascomycota</taxon>
        <taxon>Saccharomycotina</taxon>
        <taxon>Saccharomycetes</taxon>
        <taxon>Phaffomycetales</taxon>
        <taxon>Phaffomycetaceae</taxon>
        <taxon>Cyberlindnera</taxon>
    </lineage>
</organism>
<feature type="compositionally biased region" description="Polar residues" evidence="5">
    <location>
        <begin position="387"/>
        <end position="430"/>
    </location>
</feature>
<dbReference type="InterPro" id="IPR018004">
    <property type="entry name" value="KilA/APSES_HTH"/>
</dbReference>
<dbReference type="Proteomes" id="UP000038830">
    <property type="component" value="Unassembled WGS sequence"/>
</dbReference>
<feature type="region of interest" description="Disordered" evidence="5">
    <location>
        <begin position="484"/>
        <end position="511"/>
    </location>
</feature>
<dbReference type="GO" id="GO:0005634">
    <property type="term" value="C:nucleus"/>
    <property type="evidence" value="ECO:0007669"/>
    <property type="project" value="TreeGrafter"/>
</dbReference>
<dbReference type="AlphaFoldDB" id="A0A0H5C6W4"/>
<dbReference type="PANTHER" id="PTHR47792">
    <property type="entry name" value="PROTEIN SOK2-RELATED"/>
    <property type="match status" value="1"/>
</dbReference>
<feature type="region of interest" description="Disordered" evidence="5">
    <location>
        <begin position="1"/>
        <end position="91"/>
    </location>
</feature>
<proteinExistence type="inferred from homology"/>
<keyword evidence="2" id="KW-0805">Transcription regulation</keyword>
<dbReference type="GO" id="GO:0043565">
    <property type="term" value="F:sequence-specific DNA binding"/>
    <property type="evidence" value="ECO:0007669"/>
    <property type="project" value="TreeGrafter"/>
</dbReference>
<feature type="domain" description="HTH APSES-type" evidence="6">
    <location>
        <begin position="248"/>
        <end position="359"/>
    </location>
</feature>
<evidence type="ECO:0000256" key="5">
    <source>
        <dbReference type="SAM" id="MobiDB-lite"/>
    </source>
</evidence>
<dbReference type="PANTHER" id="PTHR47792:SF1">
    <property type="entry name" value="PROTEIN SOK2-RELATED"/>
    <property type="match status" value="1"/>
</dbReference>
<dbReference type="SMART" id="SM01252">
    <property type="entry name" value="KilA-N"/>
    <property type="match status" value="1"/>
</dbReference>
<feature type="compositionally biased region" description="Polar residues" evidence="5">
    <location>
        <begin position="20"/>
        <end position="32"/>
    </location>
</feature>